<keyword evidence="2 10" id="KW-1003">Cell membrane</keyword>
<dbReference type="EMBL" id="JBIAPK010000003">
    <property type="protein sequence ID" value="MFF3339103.1"/>
    <property type="molecule type" value="Genomic_DNA"/>
</dbReference>
<proteinExistence type="inferred from homology"/>
<evidence type="ECO:0000256" key="5">
    <source>
        <dbReference type="ARBA" id="ARBA00023136"/>
    </source>
</evidence>
<dbReference type="HAMAP" id="MF_00454">
    <property type="entry name" value="FluC"/>
    <property type="match status" value="1"/>
</dbReference>
<name>A0ABW6RC51_9ACTN</name>
<feature type="binding site" evidence="10">
    <location>
        <position position="86"/>
    </location>
    <ligand>
        <name>Na(+)</name>
        <dbReference type="ChEBI" id="CHEBI:29101"/>
        <note>structural</note>
    </ligand>
</feature>
<comment type="function">
    <text evidence="9 10">Fluoride-specific ion channel. Important for reducing fluoride concentration in the cell, thus reducing its toxicity.</text>
</comment>
<keyword evidence="10" id="KW-0406">Ion transport</keyword>
<comment type="similarity">
    <text evidence="7 10">Belongs to the fluoride channel Fluc/FEX (TC 1.A.43) family.</text>
</comment>
<keyword evidence="3 10" id="KW-0812">Transmembrane</keyword>
<dbReference type="Proteomes" id="UP001601976">
    <property type="component" value="Unassembled WGS sequence"/>
</dbReference>
<feature type="transmembrane region" description="Helical" evidence="10">
    <location>
        <begin position="12"/>
        <end position="30"/>
    </location>
</feature>
<organism evidence="11 12">
    <name type="scientific">Streptomyces flavidovirens</name>
    <dbReference type="NCBI Taxonomy" id="67298"/>
    <lineage>
        <taxon>Bacteria</taxon>
        <taxon>Bacillati</taxon>
        <taxon>Actinomycetota</taxon>
        <taxon>Actinomycetes</taxon>
        <taxon>Kitasatosporales</taxon>
        <taxon>Streptomycetaceae</taxon>
        <taxon>Streptomyces</taxon>
    </lineage>
</organism>
<keyword evidence="6 10" id="KW-0407">Ion channel</keyword>
<evidence type="ECO:0000256" key="10">
    <source>
        <dbReference type="HAMAP-Rule" id="MF_00454"/>
    </source>
</evidence>
<evidence type="ECO:0000256" key="6">
    <source>
        <dbReference type="ARBA" id="ARBA00023303"/>
    </source>
</evidence>
<feature type="binding site" evidence="10">
    <location>
        <position position="83"/>
    </location>
    <ligand>
        <name>Na(+)</name>
        <dbReference type="ChEBI" id="CHEBI:29101"/>
        <note>structural</note>
    </ligand>
</feature>
<evidence type="ECO:0000256" key="9">
    <source>
        <dbReference type="ARBA" id="ARBA00049940"/>
    </source>
</evidence>
<keyword evidence="10" id="KW-0813">Transport</keyword>
<evidence type="ECO:0000256" key="3">
    <source>
        <dbReference type="ARBA" id="ARBA00022692"/>
    </source>
</evidence>
<comment type="activity regulation">
    <text evidence="10">Na(+) is not transported, but it plays an essential structural role and its presence is essential for fluoride channel function.</text>
</comment>
<evidence type="ECO:0000256" key="2">
    <source>
        <dbReference type="ARBA" id="ARBA00022475"/>
    </source>
</evidence>
<evidence type="ECO:0000313" key="12">
    <source>
        <dbReference type="Proteomes" id="UP001601976"/>
    </source>
</evidence>
<comment type="catalytic activity">
    <reaction evidence="8">
        <text>fluoride(in) = fluoride(out)</text>
        <dbReference type="Rhea" id="RHEA:76159"/>
        <dbReference type="ChEBI" id="CHEBI:17051"/>
    </reaction>
    <physiologicalReaction direction="left-to-right" evidence="8">
        <dbReference type="Rhea" id="RHEA:76160"/>
    </physiologicalReaction>
</comment>
<dbReference type="PANTHER" id="PTHR28259:SF1">
    <property type="entry name" value="FLUORIDE EXPORT PROTEIN 1-RELATED"/>
    <property type="match status" value="1"/>
</dbReference>
<keyword evidence="10" id="KW-0479">Metal-binding</keyword>
<evidence type="ECO:0000256" key="8">
    <source>
        <dbReference type="ARBA" id="ARBA00035585"/>
    </source>
</evidence>
<evidence type="ECO:0000313" key="11">
    <source>
        <dbReference type="EMBL" id="MFF3339103.1"/>
    </source>
</evidence>
<evidence type="ECO:0000256" key="4">
    <source>
        <dbReference type="ARBA" id="ARBA00022989"/>
    </source>
</evidence>
<evidence type="ECO:0000256" key="1">
    <source>
        <dbReference type="ARBA" id="ARBA00004651"/>
    </source>
</evidence>
<evidence type="ECO:0000256" key="7">
    <source>
        <dbReference type="ARBA" id="ARBA00035120"/>
    </source>
</evidence>
<comment type="caution">
    <text evidence="11">The sequence shown here is derived from an EMBL/GenBank/DDBJ whole genome shotgun (WGS) entry which is preliminary data.</text>
</comment>
<keyword evidence="12" id="KW-1185">Reference proteome</keyword>
<feature type="transmembrane region" description="Helical" evidence="10">
    <location>
        <begin position="42"/>
        <end position="63"/>
    </location>
</feature>
<sequence length="140" mass="14046">MPAQRAETAGHGKWRVLAAISAGGVLGALARYGAVVLWPGNVWTVFGVNVVGCALIGVLMVLVSEQGRGHALLRPFLGVGVLGGFTTFSTYAVDVARLLERGDALTAMGYAAGTLAGALGAVWAGVAVTRAVVARAGAAS</sequence>
<accession>A0ABW6RC51</accession>
<dbReference type="RefSeq" id="WP_387895683.1">
    <property type="nucleotide sequence ID" value="NZ_JBEXNP010000001.1"/>
</dbReference>
<dbReference type="InterPro" id="IPR003691">
    <property type="entry name" value="FluC"/>
</dbReference>
<dbReference type="PANTHER" id="PTHR28259">
    <property type="entry name" value="FLUORIDE EXPORT PROTEIN 1-RELATED"/>
    <property type="match status" value="1"/>
</dbReference>
<protein>
    <recommendedName>
        <fullName evidence="10">Fluoride-specific ion channel FluC</fullName>
    </recommendedName>
</protein>
<comment type="subcellular location">
    <subcellularLocation>
        <location evidence="1 10">Cell membrane</location>
        <topology evidence="1 10">Multi-pass membrane protein</topology>
    </subcellularLocation>
</comment>
<feature type="transmembrane region" description="Helical" evidence="10">
    <location>
        <begin position="105"/>
        <end position="126"/>
    </location>
</feature>
<keyword evidence="5 10" id="KW-0472">Membrane</keyword>
<reference evidence="11 12" key="1">
    <citation type="submission" date="2024-10" db="EMBL/GenBank/DDBJ databases">
        <title>The Natural Products Discovery Center: Release of the First 8490 Sequenced Strains for Exploring Actinobacteria Biosynthetic Diversity.</title>
        <authorList>
            <person name="Kalkreuter E."/>
            <person name="Kautsar S.A."/>
            <person name="Yang D."/>
            <person name="Bader C.D."/>
            <person name="Teijaro C.N."/>
            <person name="Fluegel L."/>
            <person name="Davis C.M."/>
            <person name="Simpson J.R."/>
            <person name="Lauterbach L."/>
            <person name="Steele A.D."/>
            <person name="Gui C."/>
            <person name="Meng S."/>
            <person name="Li G."/>
            <person name="Viehrig K."/>
            <person name="Ye F."/>
            <person name="Su P."/>
            <person name="Kiefer A.F."/>
            <person name="Nichols A."/>
            <person name="Cepeda A.J."/>
            <person name="Yan W."/>
            <person name="Fan B."/>
            <person name="Jiang Y."/>
            <person name="Adhikari A."/>
            <person name="Zheng C.-J."/>
            <person name="Schuster L."/>
            <person name="Cowan T.M."/>
            <person name="Smanski M.J."/>
            <person name="Chevrette M.G."/>
            <person name="De Carvalho L.P.S."/>
            <person name="Shen B."/>
        </authorList>
    </citation>
    <scope>NUCLEOTIDE SEQUENCE [LARGE SCALE GENOMIC DNA]</scope>
    <source>
        <strain evidence="11 12">NPDC003029</strain>
    </source>
</reference>
<dbReference type="Pfam" id="PF02537">
    <property type="entry name" value="CRCB"/>
    <property type="match status" value="1"/>
</dbReference>
<keyword evidence="10" id="KW-0915">Sodium</keyword>
<feature type="transmembrane region" description="Helical" evidence="10">
    <location>
        <begin position="75"/>
        <end position="93"/>
    </location>
</feature>
<gene>
    <name evidence="10" type="primary">fluC</name>
    <name evidence="10" type="synonym">crcB</name>
    <name evidence="11" type="ORF">ACFYWW_10235</name>
</gene>
<keyword evidence="4 10" id="KW-1133">Transmembrane helix</keyword>